<reference evidence="2 3" key="1">
    <citation type="submission" date="2019-03" db="EMBL/GenBank/DDBJ databases">
        <title>Genomic Encyclopedia of Type Strains, Phase IV (KMG-IV): sequencing the most valuable type-strain genomes for metagenomic binning, comparative biology and taxonomic classification.</title>
        <authorList>
            <person name="Goeker M."/>
        </authorList>
    </citation>
    <scope>NUCLEOTIDE SEQUENCE [LARGE SCALE GENOMIC DNA]</scope>
    <source>
        <strain evidence="2 3">DSM 25964</strain>
    </source>
</reference>
<comment type="caution">
    <text evidence="2">The sequence shown here is derived from an EMBL/GenBank/DDBJ whole genome shotgun (WGS) entry which is preliminary data.</text>
</comment>
<feature type="domain" description="IrrE N-terminal-like" evidence="1">
    <location>
        <begin position="55"/>
        <end position="123"/>
    </location>
</feature>
<evidence type="ECO:0000313" key="3">
    <source>
        <dbReference type="Proteomes" id="UP000295066"/>
    </source>
</evidence>
<evidence type="ECO:0000313" key="2">
    <source>
        <dbReference type="EMBL" id="TDY59903.1"/>
    </source>
</evidence>
<keyword evidence="3" id="KW-1185">Reference proteome</keyword>
<dbReference type="RefSeq" id="WP_133957747.1">
    <property type="nucleotide sequence ID" value="NZ_SORI01000010.1"/>
</dbReference>
<accession>A0A4R8M3U3</accession>
<dbReference type="OrthoDB" id="4701at2"/>
<dbReference type="Proteomes" id="UP000295066">
    <property type="component" value="Unassembled WGS sequence"/>
</dbReference>
<proteinExistence type="predicted"/>
<dbReference type="Pfam" id="PF06114">
    <property type="entry name" value="Peptidase_M78"/>
    <property type="match status" value="1"/>
</dbReference>
<sequence length="138" mass="16190">MNTNSAFLFPEPPEHIPEWASKAAAEWTGLDEFSLLVMAEERTGKQIDLEYPLLPGETWGFHIVKGRRAGIFINRKLPERWKRFALFHELFHLLEHRKGEAFWERTATPLSSFERQADLFAWAATLKEWETCWNESTV</sequence>
<dbReference type="Gene3D" id="1.10.10.2910">
    <property type="match status" value="1"/>
</dbReference>
<dbReference type="EMBL" id="SORI01000010">
    <property type="protein sequence ID" value="TDY59903.1"/>
    <property type="molecule type" value="Genomic_DNA"/>
</dbReference>
<dbReference type="InterPro" id="IPR010359">
    <property type="entry name" value="IrrE_HExxH"/>
</dbReference>
<organism evidence="2 3">
    <name type="scientific">Aminivibrio pyruvatiphilus</name>
    <dbReference type="NCBI Taxonomy" id="1005740"/>
    <lineage>
        <taxon>Bacteria</taxon>
        <taxon>Thermotogati</taxon>
        <taxon>Synergistota</taxon>
        <taxon>Synergistia</taxon>
        <taxon>Synergistales</taxon>
        <taxon>Aminobacteriaceae</taxon>
        <taxon>Aminivibrio</taxon>
    </lineage>
</organism>
<gene>
    <name evidence="2" type="ORF">C8D99_11030</name>
</gene>
<protein>
    <submittedName>
        <fullName evidence="2">Uncharacterized protein DUF955</fullName>
    </submittedName>
</protein>
<evidence type="ECO:0000259" key="1">
    <source>
        <dbReference type="Pfam" id="PF06114"/>
    </source>
</evidence>
<dbReference type="AlphaFoldDB" id="A0A4R8M3U3"/>
<name>A0A4R8M3U3_9BACT</name>